<accession>A0A8H6S940</accession>
<evidence type="ECO:0000313" key="2">
    <source>
        <dbReference type="Proteomes" id="UP000636479"/>
    </source>
</evidence>
<protein>
    <submittedName>
        <fullName evidence="1">Uncharacterized protein</fullName>
    </submittedName>
</protein>
<gene>
    <name evidence="1" type="ORF">MIND_01134500</name>
</gene>
<dbReference type="RefSeq" id="XP_037215723.1">
    <property type="nucleotide sequence ID" value="XM_037367891.1"/>
</dbReference>
<dbReference type="EMBL" id="JACAZF010000010">
    <property type="protein sequence ID" value="KAF7293560.1"/>
    <property type="molecule type" value="Genomic_DNA"/>
</dbReference>
<proteinExistence type="predicted"/>
<dbReference type="OrthoDB" id="2677917at2759"/>
<evidence type="ECO:0000313" key="1">
    <source>
        <dbReference type="EMBL" id="KAF7293560.1"/>
    </source>
</evidence>
<sequence>MIWPVGRGSSLFVFSFHNSLASSQTFSWPGASHCVKIWLIDSSTPPQRGSLHGPFHSWSVSPDIGRVQVHGILAKHGWTSTIYAFYDGDIHIEYRGGQLHHIFVCAARGCGHRMAWNQTTTRRKISRSMQTRARTT</sequence>
<keyword evidence="2" id="KW-1185">Reference proteome</keyword>
<comment type="caution">
    <text evidence="1">The sequence shown here is derived from an EMBL/GenBank/DDBJ whole genome shotgun (WGS) entry which is preliminary data.</text>
</comment>
<dbReference type="AlphaFoldDB" id="A0A8H6S940"/>
<organism evidence="1 2">
    <name type="scientific">Mycena indigotica</name>
    <dbReference type="NCBI Taxonomy" id="2126181"/>
    <lineage>
        <taxon>Eukaryota</taxon>
        <taxon>Fungi</taxon>
        <taxon>Dikarya</taxon>
        <taxon>Basidiomycota</taxon>
        <taxon>Agaricomycotina</taxon>
        <taxon>Agaricomycetes</taxon>
        <taxon>Agaricomycetidae</taxon>
        <taxon>Agaricales</taxon>
        <taxon>Marasmiineae</taxon>
        <taxon>Mycenaceae</taxon>
        <taxon>Mycena</taxon>
    </lineage>
</organism>
<name>A0A8H6S940_9AGAR</name>
<reference evidence="1" key="1">
    <citation type="submission" date="2020-05" db="EMBL/GenBank/DDBJ databases">
        <title>Mycena genomes resolve the evolution of fungal bioluminescence.</title>
        <authorList>
            <person name="Tsai I.J."/>
        </authorList>
    </citation>
    <scope>NUCLEOTIDE SEQUENCE</scope>
    <source>
        <strain evidence="1">171206Taipei</strain>
    </source>
</reference>
<dbReference type="GeneID" id="59350407"/>
<dbReference type="Proteomes" id="UP000636479">
    <property type="component" value="Unassembled WGS sequence"/>
</dbReference>